<dbReference type="InterPro" id="IPR027268">
    <property type="entry name" value="Peptidase_M4/M1_CTD_sf"/>
</dbReference>
<sequence>MRKALSLFVLALLSSSTFGQHLTEDITVRVEQQASLFAVLHRVIGDSVNDLQYFDDLNAWRDESSILRQELIHEQNLDLHFARKDELGSFLFLSDSTLGSSRTLTYAFTPPKWGLAEQGRSQTFFGMNRPFHRFYQNVNSDPAPANTYGYHAWNDNPTHLIIQNPEGLHFVVPGLPGVQRDSLIESKDARTFFIGLHLSEIEQDLGGRKAHWIFEDDFPILAQSDVLEKAENYFQKFYEYSLPEDLNILVLDEPGNLRSTGNIVILEWTLDPMEMELDLIQQLVELFYTNELNVNEYRDPWLSEGVAHYHRYDYQSIHYPNSKLFGAYASTYAARFLDVDELKPTYLHTWLYLYMARQGLDQAISDSALAFAPFNREAVVKGKTALIIGTLRGYVGERAFIRGLHRMTSPDQIPENGLTPEDFIAPIAYYSNRDTDWFLGDIYRTSKSVDYSLDDVDQCSYIATAEITNSGEVAIPYSTLGYDENGEPVIEEWYDGHLGTDTIQLHLEQYSVVTLDPNQTIPDLNNKNQWRKPTGLFQRIAPVRLQFYTGLDQANKTQIYWMPTVKFNAYDGVLAGITFYNKNIMPKRWEYKIGPEYSFRTGQLTGTASLRYYRPFSSGWLHALEAGVYGRYFHYDENLGYGRISPGVNFHLRKSHPRATVQQTIKLRGVGVDRELRPEDQELSKYITNARYWVTDLRYIREQQHILHPSLLEIDLQVSDRFSRVGVSYRQRFMLPNRQWLGIRGFAGAFLHNNQPAGQPFFSFGLSGTQDYLFDYSFIGRSDSSGIWSQQFFVTDGGFKSATNVYSSTWMTSLSLNVPIWKGIGVFGDVGYSGYQDQVYWDYGIRLAIVPDFLEIYFPLQSSLTNHVESFNYPTQIRFILNVNQTDIIQRLRRGWY</sequence>
<evidence type="ECO:0000313" key="3">
    <source>
        <dbReference type="Proteomes" id="UP000468650"/>
    </source>
</evidence>
<dbReference type="Gene3D" id="1.10.390.10">
    <property type="entry name" value="Neutral Protease Domain 2"/>
    <property type="match status" value="1"/>
</dbReference>
<organism evidence="2 3">
    <name type="scientific">Phaeocystidibacter luteus</name>
    <dbReference type="NCBI Taxonomy" id="911197"/>
    <lineage>
        <taxon>Bacteria</taxon>
        <taxon>Pseudomonadati</taxon>
        <taxon>Bacteroidota</taxon>
        <taxon>Flavobacteriia</taxon>
        <taxon>Flavobacteriales</taxon>
        <taxon>Phaeocystidibacteraceae</taxon>
        <taxon>Phaeocystidibacter</taxon>
    </lineage>
</organism>
<accession>A0A6N6RJ47</accession>
<dbReference type="AlphaFoldDB" id="A0A6N6RJ47"/>
<reference evidence="2 3" key="1">
    <citation type="submission" date="2019-09" db="EMBL/GenBank/DDBJ databases">
        <title>Genomes of family Cryomorphaceae.</title>
        <authorList>
            <person name="Bowman J.P."/>
        </authorList>
    </citation>
    <scope>NUCLEOTIDE SEQUENCE [LARGE SCALE GENOMIC DNA]</scope>
    <source>
        <strain evidence="2 3">LMG 25704</strain>
    </source>
</reference>
<dbReference type="RefSeq" id="WP_151665940.1">
    <property type="nucleotide sequence ID" value="NZ_WBVO01000001.1"/>
</dbReference>
<protein>
    <submittedName>
        <fullName evidence="2">M1 family metallopeptidase</fullName>
    </submittedName>
</protein>
<evidence type="ECO:0000313" key="2">
    <source>
        <dbReference type="EMBL" id="KAB2814360.1"/>
    </source>
</evidence>
<gene>
    <name evidence="2" type="ORF">F8C67_01100</name>
</gene>
<feature type="chain" id="PRO_5026949418" evidence="1">
    <location>
        <begin position="20"/>
        <end position="897"/>
    </location>
</feature>
<feature type="signal peptide" evidence="1">
    <location>
        <begin position="1"/>
        <end position="19"/>
    </location>
</feature>
<dbReference type="OrthoDB" id="9813075at2"/>
<dbReference type="EMBL" id="WBVO01000001">
    <property type="protein sequence ID" value="KAB2814360.1"/>
    <property type="molecule type" value="Genomic_DNA"/>
</dbReference>
<proteinExistence type="predicted"/>
<dbReference type="SUPFAM" id="SSF55486">
    <property type="entry name" value="Metalloproteases ('zincins'), catalytic domain"/>
    <property type="match status" value="1"/>
</dbReference>
<comment type="caution">
    <text evidence="2">The sequence shown here is derived from an EMBL/GenBank/DDBJ whole genome shotgun (WGS) entry which is preliminary data.</text>
</comment>
<dbReference type="Proteomes" id="UP000468650">
    <property type="component" value="Unassembled WGS sequence"/>
</dbReference>
<evidence type="ECO:0000256" key="1">
    <source>
        <dbReference type="SAM" id="SignalP"/>
    </source>
</evidence>
<keyword evidence="1" id="KW-0732">Signal</keyword>
<keyword evidence="3" id="KW-1185">Reference proteome</keyword>
<name>A0A6N6RJ47_9FLAO</name>